<dbReference type="Gene3D" id="2.40.30.170">
    <property type="match status" value="1"/>
</dbReference>
<dbReference type="EMBL" id="FSRM01000001">
    <property type="protein sequence ID" value="SIO07880.1"/>
    <property type="molecule type" value="Genomic_DNA"/>
</dbReference>
<dbReference type="InterPro" id="IPR006143">
    <property type="entry name" value="RND_pump_MFP"/>
</dbReference>
<dbReference type="Gene3D" id="1.10.287.470">
    <property type="entry name" value="Helix hairpin bin"/>
    <property type="match status" value="1"/>
</dbReference>
<dbReference type="Gene3D" id="2.40.420.20">
    <property type="match status" value="1"/>
</dbReference>
<comment type="subcellular location">
    <subcellularLocation>
        <location evidence="1">Cell envelope</location>
    </subcellularLocation>
</comment>
<evidence type="ECO:0000259" key="6">
    <source>
        <dbReference type="Pfam" id="PF25967"/>
    </source>
</evidence>
<feature type="domain" description="Multidrug resistance protein MdtA-like C-terminal permuted SH3" evidence="6">
    <location>
        <begin position="316"/>
        <end position="373"/>
    </location>
</feature>
<dbReference type="GO" id="GO:1990281">
    <property type="term" value="C:efflux pump complex"/>
    <property type="evidence" value="ECO:0007669"/>
    <property type="project" value="TreeGrafter"/>
</dbReference>
<dbReference type="InterPro" id="IPR058792">
    <property type="entry name" value="Beta-barrel_RND_2"/>
</dbReference>
<keyword evidence="3" id="KW-0813">Transport</keyword>
<evidence type="ECO:0000256" key="1">
    <source>
        <dbReference type="ARBA" id="ARBA00004196"/>
    </source>
</evidence>
<evidence type="ECO:0000256" key="3">
    <source>
        <dbReference type="ARBA" id="ARBA00022448"/>
    </source>
</evidence>
<dbReference type="AlphaFoldDB" id="A0A1N6GK40"/>
<dbReference type="PANTHER" id="PTHR30469:SF37">
    <property type="entry name" value="RAGD PROTEIN"/>
    <property type="match status" value="1"/>
</dbReference>
<protein>
    <submittedName>
        <fullName evidence="7">RND family efflux transporter, MFP subunit</fullName>
    </submittedName>
</protein>
<feature type="domain" description="CusB-like beta-barrel" evidence="5">
    <location>
        <begin position="240"/>
        <end position="309"/>
    </location>
</feature>
<dbReference type="Pfam" id="PF25954">
    <property type="entry name" value="Beta-barrel_RND_2"/>
    <property type="match status" value="1"/>
</dbReference>
<dbReference type="Pfam" id="PF25967">
    <property type="entry name" value="RND-MFP_C"/>
    <property type="match status" value="1"/>
</dbReference>
<proteinExistence type="inferred from homology"/>
<dbReference type="RefSeq" id="WP_074264492.1">
    <property type="nucleotide sequence ID" value="NZ_FSRM01000001.1"/>
</dbReference>
<evidence type="ECO:0000259" key="4">
    <source>
        <dbReference type="Pfam" id="PF25917"/>
    </source>
</evidence>
<dbReference type="Proteomes" id="UP000184693">
    <property type="component" value="Unassembled WGS sequence"/>
</dbReference>
<dbReference type="Pfam" id="PF25917">
    <property type="entry name" value="BSH_RND"/>
    <property type="match status" value="1"/>
</dbReference>
<dbReference type="Gene3D" id="2.40.50.100">
    <property type="match status" value="1"/>
</dbReference>
<dbReference type="NCBIfam" id="TIGR01730">
    <property type="entry name" value="RND_mfp"/>
    <property type="match status" value="1"/>
</dbReference>
<reference evidence="7 8" key="1">
    <citation type="submission" date="2016-11" db="EMBL/GenBank/DDBJ databases">
        <authorList>
            <person name="Jaros S."/>
            <person name="Januszkiewicz K."/>
            <person name="Wedrychowicz H."/>
        </authorList>
    </citation>
    <scope>NUCLEOTIDE SEQUENCE [LARGE SCALE GENOMIC DNA]</scope>
    <source>
        <strain evidence="7 8">GAS86</strain>
    </source>
</reference>
<comment type="similarity">
    <text evidence="2">Belongs to the membrane fusion protein (MFP) (TC 8.A.1) family.</text>
</comment>
<dbReference type="SUPFAM" id="SSF111369">
    <property type="entry name" value="HlyD-like secretion proteins"/>
    <property type="match status" value="1"/>
</dbReference>
<evidence type="ECO:0000313" key="8">
    <source>
        <dbReference type="Proteomes" id="UP000184693"/>
    </source>
</evidence>
<evidence type="ECO:0000256" key="2">
    <source>
        <dbReference type="ARBA" id="ARBA00009477"/>
    </source>
</evidence>
<dbReference type="GO" id="GO:0015562">
    <property type="term" value="F:efflux transmembrane transporter activity"/>
    <property type="evidence" value="ECO:0007669"/>
    <property type="project" value="TreeGrafter"/>
</dbReference>
<dbReference type="InterPro" id="IPR058625">
    <property type="entry name" value="MdtA-like_BSH"/>
</dbReference>
<gene>
    <name evidence="7" type="ORF">SAMN05444168_2464</name>
</gene>
<organism evidence="7 8">
    <name type="scientific">Paraburkholderia phenazinium</name>
    <dbReference type="NCBI Taxonomy" id="60549"/>
    <lineage>
        <taxon>Bacteria</taxon>
        <taxon>Pseudomonadati</taxon>
        <taxon>Pseudomonadota</taxon>
        <taxon>Betaproteobacteria</taxon>
        <taxon>Burkholderiales</taxon>
        <taxon>Burkholderiaceae</taxon>
        <taxon>Paraburkholderia</taxon>
    </lineage>
</organism>
<evidence type="ECO:0000259" key="5">
    <source>
        <dbReference type="Pfam" id="PF25954"/>
    </source>
</evidence>
<dbReference type="InterPro" id="IPR058627">
    <property type="entry name" value="MdtA-like_C"/>
</dbReference>
<name>A0A1N6GK40_9BURK</name>
<sequence>MNTLRDISLPGRPKVRLLTGVGLLVALALVALGIVQRHDNLADLRDVANEDSVPPVQVMSPMPGPASRTMTLPGNIHAWYSAPIYAQVSGYVSKWYKDYGAVVKAGDLLATIDAPAVDEQYESAQANLDVARTNYNLAAVTAKRWTALQGTEAVSQQEVDVQVANAAAQKAQARAAEHQVARFKVLEGFKAIVAPFDGVVTSRNTDVGNYVNAAGGDVSSQGAADELFSVSDIHEMRVFVSVPQDYSSILKPGLTATLSLPQYPGRRFEATFDTTANAFNPQTRTVVTELLVKNPDHLIWPGTYADVHFVIPSDPNVLIIPEQALLFRAEGMQVALVGADDKVHLQDVKLGLNLGQTVQVVSGLTRSDRLIVNPSAGILEGEKVRIVTGAPGVALSPQFHAAAPVPANLSAEQRAKIEAALNDSGK</sequence>
<accession>A0A1N6GK40</accession>
<evidence type="ECO:0000313" key="7">
    <source>
        <dbReference type="EMBL" id="SIO07880.1"/>
    </source>
</evidence>
<dbReference type="OrthoDB" id="9784484at2"/>
<feature type="domain" description="Multidrug resistance protein MdtA-like barrel-sandwich hybrid" evidence="4">
    <location>
        <begin position="83"/>
        <end position="214"/>
    </location>
</feature>
<dbReference type="PANTHER" id="PTHR30469">
    <property type="entry name" value="MULTIDRUG RESISTANCE PROTEIN MDTA"/>
    <property type="match status" value="1"/>
</dbReference>